<feature type="region of interest" description="Disordered" evidence="1">
    <location>
        <begin position="23"/>
        <end position="59"/>
    </location>
</feature>
<gene>
    <name evidence="2" type="ORF">EGK_20125</name>
</gene>
<dbReference type="EMBL" id="CM001261">
    <property type="protein sequence ID" value="EHH19424.1"/>
    <property type="molecule type" value="Genomic_DNA"/>
</dbReference>
<organism evidence="2">
    <name type="scientific">Macaca mulatta</name>
    <name type="common">Rhesus macaque</name>
    <dbReference type="NCBI Taxonomy" id="9544"/>
    <lineage>
        <taxon>Eukaryota</taxon>
        <taxon>Metazoa</taxon>
        <taxon>Chordata</taxon>
        <taxon>Craniata</taxon>
        <taxon>Vertebrata</taxon>
        <taxon>Euteleostomi</taxon>
        <taxon>Mammalia</taxon>
        <taxon>Eutheria</taxon>
        <taxon>Euarchontoglires</taxon>
        <taxon>Primates</taxon>
        <taxon>Haplorrhini</taxon>
        <taxon>Catarrhini</taxon>
        <taxon>Cercopithecidae</taxon>
        <taxon>Cercopithecinae</taxon>
        <taxon>Macaca</taxon>
    </lineage>
</organism>
<dbReference type="Proteomes" id="UP000013456">
    <property type="component" value="Chromosome 9"/>
</dbReference>
<proteinExistence type="predicted"/>
<reference evidence="2" key="1">
    <citation type="journal article" date="2011" name="Nat. Biotechnol.">
        <title>Genome sequencing and comparison of two nonhuman primate animal models, the cynomolgus and Chinese rhesus macaques.</title>
        <authorList>
            <person name="Yan G."/>
            <person name="Zhang G."/>
            <person name="Fang X."/>
            <person name="Zhang Y."/>
            <person name="Li C."/>
            <person name="Ling F."/>
            <person name="Cooper D.N."/>
            <person name="Li Q."/>
            <person name="Li Y."/>
            <person name="van Gool A.J."/>
            <person name="Du H."/>
            <person name="Chen J."/>
            <person name="Chen R."/>
            <person name="Zhang P."/>
            <person name="Huang Z."/>
            <person name="Thompson J.R."/>
            <person name="Meng Y."/>
            <person name="Bai Y."/>
            <person name="Wang J."/>
            <person name="Zhuo M."/>
            <person name="Wang T."/>
            <person name="Huang Y."/>
            <person name="Wei L."/>
            <person name="Li J."/>
            <person name="Wang Z."/>
            <person name="Hu H."/>
            <person name="Yang P."/>
            <person name="Le L."/>
            <person name="Stenson P.D."/>
            <person name="Li B."/>
            <person name="Liu X."/>
            <person name="Ball E.V."/>
            <person name="An N."/>
            <person name="Huang Q."/>
            <person name="Zhang Y."/>
            <person name="Fan W."/>
            <person name="Zhang X."/>
            <person name="Li Y."/>
            <person name="Wang W."/>
            <person name="Katze M.G."/>
            <person name="Su B."/>
            <person name="Nielsen R."/>
            <person name="Yang H."/>
            <person name="Wang J."/>
            <person name="Wang X."/>
            <person name="Wang J."/>
        </authorList>
    </citation>
    <scope>NUCLEOTIDE SEQUENCE [LARGE SCALE GENOMIC DNA]</scope>
    <source>
        <strain evidence="2">CR-5</strain>
    </source>
</reference>
<name>F6R512_MACMU</name>
<dbReference type="HOGENOM" id="CLU_1958816_0_0_1"/>
<sequence length="126" mass="13135">MAWRVPRVRPASSFFPQVLRASSELPDGLPEGSTVGPKPENGWEAGSQGNWGLTSSRAGQDSSAQKLGILGVQISLKICTWEKPSGWGHLRAAVTGASCCSPPSQGGAIRLVTAPQDKPDCSPSGH</sequence>
<evidence type="ECO:0000256" key="1">
    <source>
        <dbReference type="SAM" id="MobiDB-lite"/>
    </source>
</evidence>
<accession>F6R512</accession>
<protein>
    <submittedName>
        <fullName evidence="2">Uncharacterized protein</fullName>
    </submittedName>
</protein>
<feature type="compositionally biased region" description="Polar residues" evidence="1">
    <location>
        <begin position="47"/>
        <end position="59"/>
    </location>
</feature>
<dbReference type="AlphaFoldDB" id="F6R512"/>
<evidence type="ECO:0000313" key="2">
    <source>
        <dbReference type="EMBL" id="EHH19424.1"/>
    </source>
</evidence>